<organism evidence="2">
    <name type="scientific">Fagus sylvatica</name>
    <name type="common">Beechnut</name>
    <dbReference type="NCBI Taxonomy" id="28930"/>
    <lineage>
        <taxon>Eukaryota</taxon>
        <taxon>Viridiplantae</taxon>
        <taxon>Streptophyta</taxon>
        <taxon>Embryophyta</taxon>
        <taxon>Tracheophyta</taxon>
        <taxon>Spermatophyta</taxon>
        <taxon>Magnoliopsida</taxon>
        <taxon>eudicotyledons</taxon>
        <taxon>Gunneridae</taxon>
        <taxon>Pentapetalae</taxon>
        <taxon>rosids</taxon>
        <taxon>fabids</taxon>
        <taxon>Fagales</taxon>
        <taxon>Fagaceae</taxon>
        <taxon>Fagus</taxon>
    </lineage>
</organism>
<name>A0A2N9HP32_FAGSY</name>
<proteinExistence type="predicted"/>
<protein>
    <submittedName>
        <fullName evidence="2">Uncharacterized protein</fullName>
    </submittedName>
</protein>
<evidence type="ECO:0000313" key="2">
    <source>
        <dbReference type="EMBL" id="SPD13460.1"/>
    </source>
</evidence>
<dbReference type="AlphaFoldDB" id="A0A2N9HP32"/>
<dbReference type="EMBL" id="OIVN01003774">
    <property type="protein sequence ID" value="SPD13460.1"/>
    <property type="molecule type" value="Genomic_DNA"/>
</dbReference>
<sequence>MTIEAYIPRAPSDPYVAGVVLYPSLVREGVPYQSGSSEFLFGIPDVSSRGLWGVSMGDGHGQSSHIGFGLERVRRDGPVCRRATRRVGSGAEVARSATTEIRGASGMGITPVTGAGSSGLGQTSSSPPPDPVSREWFFDDPSPP</sequence>
<accession>A0A2N9HP32</accession>
<gene>
    <name evidence="2" type="ORF">FSB_LOCUS41342</name>
</gene>
<feature type="region of interest" description="Disordered" evidence="1">
    <location>
        <begin position="91"/>
        <end position="144"/>
    </location>
</feature>
<reference evidence="2" key="1">
    <citation type="submission" date="2018-02" db="EMBL/GenBank/DDBJ databases">
        <authorList>
            <person name="Cohen D.B."/>
            <person name="Kent A.D."/>
        </authorList>
    </citation>
    <scope>NUCLEOTIDE SEQUENCE</scope>
</reference>
<evidence type="ECO:0000256" key="1">
    <source>
        <dbReference type="SAM" id="MobiDB-lite"/>
    </source>
</evidence>